<evidence type="ECO:0000313" key="6">
    <source>
        <dbReference type="Proteomes" id="UP000799757"/>
    </source>
</evidence>
<evidence type="ECO:0000256" key="3">
    <source>
        <dbReference type="SAM" id="SignalP"/>
    </source>
</evidence>
<protein>
    <submittedName>
        <fullName evidence="5">GMC oxidoreductase</fullName>
    </submittedName>
</protein>
<dbReference type="PANTHER" id="PTHR11552:SF80">
    <property type="entry name" value="GMC OXIDOREDUCTASE"/>
    <property type="match status" value="1"/>
</dbReference>
<feature type="domain" description="Glucose-methanol-choline oxidoreductase N-terminal" evidence="4">
    <location>
        <begin position="348"/>
        <end position="362"/>
    </location>
</feature>
<dbReference type="SUPFAM" id="SSF51905">
    <property type="entry name" value="FAD/NAD(P)-binding domain"/>
    <property type="match status" value="1"/>
</dbReference>
<dbReference type="Gene3D" id="3.30.560.10">
    <property type="entry name" value="Glucose Oxidase, domain 3"/>
    <property type="match status" value="1"/>
</dbReference>
<evidence type="ECO:0000256" key="1">
    <source>
        <dbReference type="ARBA" id="ARBA00010790"/>
    </source>
</evidence>
<dbReference type="EMBL" id="MU001781">
    <property type="protein sequence ID" value="KAF2798563.1"/>
    <property type="molecule type" value="Genomic_DNA"/>
</dbReference>
<dbReference type="Pfam" id="PF05199">
    <property type="entry name" value="GMC_oxred_C"/>
    <property type="match status" value="1"/>
</dbReference>
<evidence type="ECO:0000259" key="4">
    <source>
        <dbReference type="PROSITE" id="PS00624"/>
    </source>
</evidence>
<reference evidence="5" key="1">
    <citation type="journal article" date="2020" name="Stud. Mycol.">
        <title>101 Dothideomycetes genomes: a test case for predicting lifestyles and emergence of pathogens.</title>
        <authorList>
            <person name="Haridas S."/>
            <person name="Albert R."/>
            <person name="Binder M."/>
            <person name="Bloem J."/>
            <person name="Labutti K."/>
            <person name="Salamov A."/>
            <person name="Andreopoulos B."/>
            <person name="Baker S."/>
            <person name="Barry K."/>
            <person name="Bills G."/>
            <person name="Bluhm B."/>
            <person name="Cannon C."/>
            <person name="Castanera R."/>
            <person name="Culley D."/>
            <person name="Daum C."/>
            <person name="Ezra D."/>
            <person name="Gonzalez J."/>
            <person name="Henrissat B."/>
            <person name="Kuo A."/>
            <person name="Liang C."/>
            <person name="Lipzen A."/>
            <person name="Lutzoni F."/>
            <person name="Magnuson J."/>
            <person name="Mondo S."/>
            <person name="Nolan M."/>
            <person name="Ohm R."/>
            <person name="Pangilinan J."/>
            <person name="Park H.-J."/>
            <person name="Ramirez L."/>
            <person name="Alfaro M."/>
            <person name="Sun H."/>
            <person name="Tritt A."/>
            <person name="Yoshinaga Y."/>
            <person name="Zwiers L.-H."/>
            <person name="Turgeon B."/>
            <person name="Goodwin S."/>
            <person name="Spatafora J."/>
            <person name="Crous P."/>
            <person name="Grigoriev I."/>
        </authorList>
    </citation>
    <scope>NUCLEOTIDE SEQUENCE</scope>
    <source>
        <strain evidence="5">CBS 109.77</strain>
    </source>
</reference>
<dbReference type="GO" id="GO:0016614">
    <property type="term" value="F:oxidoreductase activity, acting on CH-OH group of donors"/>
    <property type="evidence" value="ECO:0007669"/>
    <property type="project" value="InterPro"/>
</dbReference>
<keyword evidence="6" id="KW-1185">Reference proteome</keyword>
<evidence type="ECO:0000256" key="2">
    <source>
        <dbReference type="SAM" id="MobiDB-lite"/>
    </source>
</evidence>
<gene>
    <name evidence="5" type="ORF">K505DRAFT_393641</name>
</gene>
<dbReference type="InterPro" id="IPR036188">
    <property type="entry name" value="FAD/NAD-bd_sf"/>
</dbReference>
<comment type="similarity">
    <text evidence="1">Belongs to the GMC oxidoreductase family.</text>
</comment>
<name>A0A6A6XQY2_9PLEO</name>
<dbReference type="InterPro" id="IPR012132">
    <property type="entry name" value="GMC_OxRdtase"/>
</dbReference>
<feature type="region of interest" description="Disordered" evidence="2">
    <location>
        <begin position="242"/>
        <end position="271"/>
    </location>
</feature>
<organism evidence="5 6">
    <name type="scientific">Melanomma pulvis-pyrius CBS 109.77</name>
    <dbReference type="NCBI Taxonomy" id="1314802"/>
    <lineage>
        <taxon>Eukaryota</taxon>
        <taxon>Fungi</taxon>
        <taxon>Dikarya</taxon>
        <taxon>Ascomycota</taxon>
        <taxon>Pezizomycotina</taxon>
        <taxon>Dothideomycetes</taxon>
        <taxon>Pleosporomycetidae</taxon>
        <taxon>Pleosporales</taxon>
        <taxon>Melanommataceae</taxon>
        <taxon>Melanomma</taxon>
    </lineage>
</organism>
<feature type="compositionally biased region" description="Basic and acidic residues" evidence="2">
    <location>
        <begin position="242"/>
        <end position="251"/>
    </location>
</feature>
<dbReference type="PANTHER" id="PTHR11552">
    <property type="entry name" value="GLUCOSE-METHANOL-CHOLINE GMC OXIDOREDUCTASE"/>
    <property type="match status" value="1"/>
</dbReference>
<dbReference type="Pfam" id="PF00732">
    <property type="entry name" value="GMC_oxred_N"/>
    <property type="match status" value="1"/>
</dbReference>
<evidence type="ECO:0000313" key="5">
    <source>
        <dbReference type="EMBL" id="KAF2798563.1"/>
    </source>
</evidence>
<proteinExistence type="inferred from homology"/>
<dbReference type="OrthoDB" id="269227at2759"/>
<dbReference type="PROSITE" id="PS00624">
    <property type="entry name" value="GMC_OXRED_2"/>
    <property type="match status" value="1"/>
</dbReference>
<dbReference type="InterPro" id="IPR007867">
    <property type="entry name" value="GMC_OxRtase_C"/>
</dbReference>
<dbReference type="AlphaFoldDB" id="A0A6A6XQY2"/>
<feature type="chain" id="PRO_5025579458" evidence="3">
    <location>
        <begin position="24"/>
        <end position="617"/>
    </location>
</feature>
<dbReference type="Proteomes" id="UP000799757">
    <property type="component" value="Unassembled WGS sequence"/>
</dbReference>
<feature type="signal peptide" evidence="3">
    <location>
        <begin position="1"/>
        <end position="23"/>
    </location>
</feature>
<dbReference type="SUPFAM" id="SSF54373">
    <property type="entry name" value="FAD-linked reductases, C-terminal domain"/>
    <property type="match status" value="1"/>
</dbReference>
<dbReference type="GO" id="GO:0050660">
    <property type="term" value="F:flavin adenine dinucleotide binding"/>
    <property type="evidence" value="ECO:0007669"/>
    <property type="project" value="InterPro"/>
</dbReference>
<dbReference type="PIRSF" id="PIRSF000137">
    <property type="entry name" value="Alcohol_oxidase"/>
    <property type="match status" value="1"/>
</dbReference>
<dbReference type="InterPro" id="IPR000172">
    <property type="entry name" value="GMC_OxRdtase_N"/>
</dbReference>
<dbReference type="Gene3D" id="3.50.50.60">
    <property type="entry name" value="FAD/NAD(P)-binding domain"/>
    <property type="match status" value="2"/>
</dbReference>
<sequence length="617" mass="66606">MTPILPWTSGLVSLALFTLSASAASLADNKTYEYIVVGTGPGGGPLAANLARAGHSVLVLEAGDDQTENVNVSQWVNFNAAGNDPATRWDFFVKHSDDEEREARYLHRTWRKTDGNFYVGIDPPAGAKPLGIYYPRAGTLGGCAMHNGCLTMNPNDLDWDDIAETTGDQSWSAENMRKYLIQMEKVHYNSTYKHGHDGWLDMTMLDPGYSTSADAKQLTRLAAQAAGLSAADTSKLLAQDRVNGDQPDRDNLVGPFGGVSHIKPDGRRSSPGYYVRDTVKEGKYPITLSLDTLATKIIFEKSGKKPKAIGIEYLQGKSLYSADPRYNASDKGTPGKAYASKEVIISGGAFNSPQLLLLSGIGPAAHLKKFSIPVVVDLPGVGQSVADNYEAGILTLGKRAVTGLGEIFPAFWKTSQSAIRDIYMWCGGFSFEGFWPGFPGTHGPNQYECALVHMNPRSQAGVIELTSADPRAVPAINLNFFKDGADRDLSAILEGVNWVRSWLSKVDAASSDSLAPFSELHPCEGQVGRQNCTVASQKTYLKEQAYSHHATSSCRIGADGDKLAVLDSKFRVRGVTGLRVVDASSFPKVPGAFPVLPTMMISVKATEDILRAARGRE</sequence>
<keyword evidence="3" id="KW-0732">Signal</keyword>
<accession>A0A6A6XQY2</accession>